<evidence type="ECO:0000256" key="3">
    <source>
        <dbReference type="SAM" id="SignalP"/>
    </source>
</evidence>
<protein>
    <recommendedName>
        <fullName evidence="6">Heat-labile enterotoxin IIA, A chain</fullName>
    </recommendedName>
</protein>
<feature type="signal peptide" evidence="3">
    <location>
        <begin position="1"/>
        <end position="18"/>
    </location>
</feature>
<evidence type="ECO:0000256" key="1">
    <source>
        <dbReference type="SAM" id="Coils"/>
    </source>
</evidence>
<reference evidence="4 5" key="1">
    <citation type="journal article" date="2016" name="Genome Biol. Evol.">
        <title>Divergent and convergent evolution of fungal pathogenicity.</title>
        <authorList>
            <person name="Shang Y."/>
            <person name="Xiao G."/>
            <person name="Zheng P."/>
            <person name="Cen K."/>
            <person name="Zhan S."/>
            <person name="Wang C."/>
        </authorList>
    </citation>
    <scope>NUCLEOTIDE SEQUENCE [LARGE SCALE GENOMIC DNA]</scope>
    <source>
        <strain evidence="4 5">ARSEF 2679</strain>
    </source>
</reference>
<evidence type="ECO:0008006" key="6">
    <source>
        <dbReference type="Google" id="ProtNLM"/>
    </source>
</evidence>
<dbReference type="RefSeq" id="XP_018706005.1">
    <property type="nucleotide sequence ID" value="XM_018847116.1"/>
</dbReference>
<feature type="chain" id="PRO_5007895420" description="Heat-labile enterotoxin IIA, A chain" evidence="3">
    <location>
        <begin position="19"/>
        <end position="347"/>
    </location>
</feature>
<sequence>MKISIIHFALLGLSSAHGAIVDRAPPTRAPGQQITDAIVAGISNWGPAGSLKPPSSPKPPLRVMPGSPVPPPKKYDPNVKTGVTRIPGSPLGPAKKCKPCLKKRDICCDSAGKPIKESKPTKGAPAKGGKGGKVTYKAGRFAVPKSAGKAAVFMLVAPYAHHALDSIKRWDNPIGYGVKWFDDAMASLQEAIGGPQRDDIYGNELKYKMTKAIGSALQLGFETDWDRNERLRAEAAAKEKARREEQALEEKRIKGLEELADTCEKTANSQPEDQKLAADILKNCEQLAAAVKRVQAQETAKAKKTAPKKKAEPIYWFMGCKCNRNKLPNYGQKCANQCRAMLSLLGP</sequence>
<feature type="region of interest" description="Disordered" evidence="2">
    <location>
        <begin position="45"/>
        <end position="78"/>
    </location>
</feature>
<dbReference type="EMBL" id="AZHB01000006">
    <property type="protein sequence ID" value="OAA69135.1"/>
    <property type="molecule type" value="Genomic_DNA"/>
</dbReference>
<dbReference type="OrthoDB" id="4940285at2759"/>
<dbReference type="STRING" id="1081104.A0A168ASH6"/>
<feature type="compositionally biased region" description="Pro residues" evidence="2">
    <location>
        <begin position="54"/>
        <end position="72"/>
    </location>
</feature>
<gene>
    <name evidence="4" type="ORF">ISF_03510</name>
</gene>
<dbReference type="AlphaFoldDB" id="A0A168ASH6"/>
<comment type="caution">
    <text evidence="4">The sequence shown here is derived from an EMBL/GenBank/DDBJ whole genome shotgun (WGS) entry which is preliminary data.</text>
</comment>
<keyword evidence="3" id="KW-0732">Signal</keyword>
<evidence type="ECO:0000256" key="2">
    <source>
        <dbReference type="SAM" id="MobiDB-lite"/>
    </source>
</evidence>
<keyword evidence="1" id="KW-0175">Coiled coil</keyword>
<dbReference type="GeneID" id="30019802"/>
<name>A0A168ASH6_CORFA</name>
<evidence type="ECO:0000313" key="4">
    <source>
        <dbReference type="EMBL" id="OAA69135.1"/>
    </source>
</evidence>
<feature type="coiled-coil region" evidence="1">
    <location>
        <begin position="228"/>
        <end position="297"/>
    </location>
</feature>
<keyword evidence="5" id="KW-1185">Reference proteome</keyword>
<organism evidence="4 5">
    <name type="scientific">Cordyceps fumosorosea (strain ARSEF 2679)</name>
    <name type="common">Isaria fumosorosea</name>
    <dbReference type="NCBI Taxonomy" id="1081104"/>
    <lineage>
        <taxon>Eukaryota</taxon>
        <taxon>Fungi</taxon>
        <taxon>Dikarya</taxon>
        <taxon>Ascomycota</taxon>
        <taxon>Pezizomycotina</taxon>
        <taxon>Sordariomycetes</taxon>
        <taxon>Hypocreomycetidae</taxon>
        <taxon>Hypocreales</taxon>
        <taxon>Cordycipitaceae</taxon>
        <taxon>Cordyceps</taxon>
    </lineage>
</organism>
<proteinExistence type="predicted"/>
<dbReference type="Proteomes" id="UP000076744">
    <property type="component" value="Unassembled WGS sequence"/>
</dbReference>
<evidence type="ECO:0000313" key="5">
    <source>
        <dbReference type="Proteomes" id="UP000076744"/>
    </source>
</evidence>
<accession>A0A168ASH6</accession>